<protein>
    <recommendedName>
        <fullName evidence="10">RNA polymerase sigma factor</fullName>
    </recommendedName>
</protein>
<dbReference type="InterPro" id="IPR007934">
    <property type="entry name" value="AbfB_ABD"/>
</dbReference>
<dbReference type="Gene3D" id="2.80.10.50">
    <property type="match status" value="1"/>
</dbReference>
<dbReference type="Proteomes" id="UP001500655">
    <property type="component" value="Unassembled WGS sequence"/>
</dbReference>
<keyword evidence="1" id="KW-0805">Transcription regulation</keyword>
<comment type="caution">
    <text evidence="8">The sequence shown here is derived from an EMBL/GenBank/DDBJ whole genome shotgun (WGS) entry which is preliminary data.</text>
</comment>
<dbReference type="PANTHER" id="PTHR43133:SF8">
    <property type="entry name" value="RNA POLYMERASE SIGMA FACTOR HI_1459-RELATED"/>
    <property type="match status" value="1"/>
</dbReference>
<evidence type="ECO:0000313" key="8">
    <source>
        <dbReference type="EMBL" id="GAA1736916.1"/>
    </source>
</evidence>
<evidence type="ECO:0000256" key="5">
    <source>
        <dbReference type="SAM" id="MobiDB-lite"/>
    </source>
</evidence>
<keyword evidence="4" id="KW-0804">Transcription</keyword>
<organism evidence="8 9">
    <name type="scientific">Luedemannella helvata</name>
    <dbReference type="NCBI Taxonomy" id="349315"/>
    <lineage>
        <taxon>Bacteria</taxon>
        <taxon>Bacillati</taxon>
        <taxon>Actinomycetota</taxon>
        <taxon>Actinomycetes</taxon>
        <taxon>Micromonosporales</taxon>
        <taxon>Micromonosporaceae</taxon>
        <taxon>Luedemannella</taxon>
    </lineage>
</organism>
<feature type="region of interest" description="Disordered" evidence="5">
    <location>
        <begin position="348"/>
        <end position="375"/>
    </location>
</feature>
<evidence type="ECO:0000256" key="2">
    <source>
        <dbReference type="ARBA" id="ARBA00023082"/>
    </source>
</evidence>
<evidence type="ECO:0000259" key="6">
    <source>
        <dbReference type="Pfam" id="PF04542"/>
    </source>
</evidence>
<dbReference type="PANTHER" id="PTHR43133">
    <property type="entry name" value="RNA POLYMERASE ECF-TYPE SIGMA FACTO"/>
    <property type="match status" value="1"/>
</dbReference>
<keyword evidence="9" id="KW-1185">Reference proteome</keyword>
<proteinExistence type="predicted"/>
<feature type="domain" description="RNA polymerase sigma-70 region 2" evidence="6">
    <location>
        <begin position="31"/>
        <end position="84"/>
    </location>
</feature>
<dbReference type="Pfam" id="PF04542">
    <property type="entry name" value="Sigma70_r2"/>
    <property type="match status" value="1"/>
</dbReference>
<dbReference type="NCBIfam" id="TIGR02937">
    <property type="entry name" value="sigma70-ECF"/>
    <property type="match status" value="1"/>
</dbReference>
<feature type="compositionally biased region" description="Low complexity" evidence="5">
    <location>
        <begin position="364"/>
        <end position="375"/>
    </location>
</feature>
<dbReference type="RefSeq" id="WP_344076168.1">
    <property type="nucleotide sequence ID" value="NZ_BAAALS010000002.1"/>
</dbReference>
<gene>
    <name evidence="8" type="ORF">GCM10009681_04340</name>
</gene>
<evidence type="ECO:0000256" key="4">
    <source>
        <dbReference type="ARBA" id="ARBA00023163"/>
    </source>
</evidence>
<dbReference type="Pfam" id="PF05270">
    <property type="entry name" value="AbfB"/>
    <property type="match status" value="1"/>
</dbReference>
<dbReference type="SUPFAM" id="SSF88946">
    <property type="entry name" value="Sigma2 domain of RNA polymerase sigma factors"/>
    <property type="match status" value="1"/>
</dbReference>
<sequence length="524" mass="54753">MRAVSTDEESLVLAARAGDRQALDELATVALPLVYNIVGRALSGHPDVDDIVQDTMVRVLRNLASLRSPRDFRTWVATIAINQVGTFAHRDEVAASRTAGLEEAAGVPDAGADFEDLTILRLGLSGQRRQAVMASRWLDRDDRALLSLWWLETAGQLTRAQLAAALGLSVGHAGVRVQRMLEQLELSRTIVAALAARPGCRGLGTAASGWDGSPSPLWRKRLARHVRDCPICRHAADGLVPTPRLLVGLALVPVPLALTAGLFAKATASAPAVALAASTAGAEVAGAKTGILGQVVHALSAHPVTTAVAGGVLVAGSAAFLLMPAETPTPPAPPPAAAAAPTTTATVMRTSAAPPTSRPPRTRPAPTSAARRSPTAPAIVAVDRGPVSLESADQAGQYVTLVEDLGTLVNVGADPAARQRATFEVVGGLADTRCVSLRLSDGRYLRHVSWRLRPASDDGTVLFREDSTFCPRAGAGSGTVALESFNYPGRFVRHIDEALWVDPSDGTAGFRASGSFRLRRPLAG</sequence>
<dbReference type="InterPro" id="IPR036195">
    <property type="entry name" value="AbfB_ABD_sf"/>
</dbReference>
<dbReference type="InterPro" id="IPR014284">
    <property type="entry name" value="RNA_pol_sigma-70_dom"/>
</dbReference>
<dbReference type="CDD" id="cd23399">
    <property type="entry name" value="beta-trefoil_ABD_ABFB"/>
    <property type="match status" value="1"/>
</dbReference>
<evidence type="ECO:0000259" key="7">
    <source>
        <dbReference type="Pfam" id="PF05270"/>
    </source>
</evidence>
<evidence type="ECO:0000313" key="9">
    <source>
        <dbReference type="Proteomes" id="UP001500655"/>
    </source>
</evidence>
<evidence type="ECO:0000256" key="1">
    <source>
        <dbReference type="ARBA" id="ARBA00023015"/>
    </source>
</evidence>
<dbReference type="Gene3D" id="1.10.1740.10">
    <property type="match status" value="1"/>
</dbReference>
<name>A0ABN2JSJ4_9ACTN</name>
<dbReference type="SUPFAM" id="SSF110221">
    <property type="entry name" value="AbfB domain"/>
    <property type="match status" value="1"/>
</dbReference>
<evidence type="ECO:0008006" key="10">
    <source>
        <dbReference type="Google" id="ProtNLM"/>
    </source>
</evidence>
<evidence type="ECO:0000256" key="3">
    <source>
        <dbReference type="ARBA" id="ARBA00023125"/>
    </source>
</evidence>
<keyword evidence="2" id="KW-0731">Sigma factor</keyword>
<dbReference type="InterPro" id="IPR013325">
    <property type="entry name" value="RNA_pol_sigma_r2"/>
</dbReference>
<keyword evidence="3" id="KW-0238">DNA-binding</keyword>
<accession>A0ABN2JSJ4</accession>
<reference evidence="8 9" key="1">
    <citation type="journal article" date="2019" name="Int. J. Syst. Evol. Microbiol.">
        <title>The Global Catalogue of Microorganisms (GCM) 10K type strain sequencing project: providing services to taxonomists for standard genome sequencing and annotation.</title>
        <authorList>
            <consortium name="The Broad Institute Genomics Platform"/>
            <consortium name="The Broad Institute Genome Sequencing Center for Infectious Disease"/>
            <person name="Wu L."/>
            <person name="Ma J."/>
        </authorList>
    </citation>
    <scope>NUCLEOTIDE SEQUENCE [LARGE SCALE GENOMIC DNA]</scope>
    <source>
        <strain evidence="8 9">JCM 13249</strain>
    </source>
</reference>
<dbReference type="InterPro" id="IPR039425">
    <property type="entry name" value="RNA_pol_sigma-70-like"/>
</dbReference>
<feature type="domain" description="Alpha-L-arabinofuranosidase B arabinose-binding" evidence="7">
    <location>
        <begin position="388"/>
        <end position="517"/>
    </location>
</feature>
<dbReference type="EMBL" id="BAAALS010000002">
    <property type="protein sequence ID" value="GAA1736916.1"/>
    <property type="molecule type" value="Genomic_DNA"/>
</dbReference>
<dbReference type="InterPro" id="IPR007627">
    <property type="entry name" value="RNA_pol_sigma70_r2"/>
</dbReference>